<reference evidence="1 2" key="1">
    <citation type="submission" date="2017-07" db="EMBL/GenBank/DDBJ databases">
        <title>Draft whole genome sequences of clinical Proprionibacteriaceae strains.</title>
        <authorList>
            <person name="Bernier A.-M."/>
            <person name="Bernard K."/>
            <person name="Domingo M.-C."/>
        </authorList>
    </citation>
    <scope>NUCLEOTIDE SEQUENCE [LARGE SCALE GENOMIC DNA]</scope>
    <source>
        <strain evidence="1 2">NML 160184</strain>
    </source>
</reference>
<dbReference type="Proteomes" id="UP000216533">
    <property type="component" value="Unassembled WGS sequence"/>
</dbReference>
<comment type="caution">
    <text evidence="1">The sequence shown here is derived from an EMBL/GenBank/DDBJ whole genome shotgun (WGS) entry which is preliminary data.</text>
</comment>
<name>A0A255EA48_9ACTN</name>
<gene>
    <name evidence="1" type="ORF">CGZ92_04135</name>
</gene>
<proteinExistence type="predicted"/>
<accession>A0A255EA48</accession>
<dbReference type="AlphaFoldDB" id="A0A255EA48"/>
<sequence length="207" mass="21904">MAQVKLYAVPLGEAQGLFGARPDVAERVRAMTADLIAAKPKRRVFFAGGQTRTPVPPQEFEPSQHDVEAMLAGRYPAPDRIVPAWLLLEQVLAGISRARHVTPLPDTADPVGSLDFALAAAGVGAEHGLRHLLDASAELPTHAPRRVRVGCVPADHARAMAASWASASLAEGPIRQAVTDLAGWLTAVFGPDGRDSSDVDLLAILHP</sequence>
<evidence type="ECO:0000313" key="2">
    <source>
        <dbReference type="Proteomes" id="UP000216533"/>
    </source>
</evidence>
<protein>
    <submittedName>
        <fullName evidence="1">Uncharacterized protein</fullName>
    </submittedName>
</protein>
<evidence type="ECO:0000313" key="1">
    <source>
        <dbReference type="EMBL" id="OYN88437.1"/>
    </source>
</evidence>
<dbReference type="EMBL" id="NMVI01000012">
    <property type="protein sequence ID" value="OYN88437.1"/>
    <property type="molecule type" value="Genomic_DNA"/>
</dbReference>
<organism evidence="1 2">
    <name type="scientific">Parenemella sanctibonifatiensis</name>
    <dbReference type="NCBI Taxonomy" id="2016505"/>
    <lineage>
        <taxon>Bacteria</taxon>
        <taxon>Bacillati</taxon>
        <taxon>Actinomycetota</taxon>
        <taxon>Actinomycetes</taxon>
        <taxon>Propionibacteriales</taxon>
        <taxon>Propionibacteriaceae</taxon>
        <taxon>Parenemella</taxon>
    </lineage>
</organism>
<dbReference type="RefSeq" id="WP_094450128.1">
    <property type="nucleotide sequence ID" value="NZ_NMVI01000012.1"/>
</dbReference>